<dbReference type="Gene3D" id="1.50.10.10">
    <property type="match status" value="1"/>
</dbReference>
<keyword evidence="2" id="KW-0732">Signal</keyword>
<accession>A0A3G9GCU0</accession>
<gene>
    <name evidence="3" type="ORF">EM6_3190</name>
</gene>
<feature type="signal peptide" evidence="2">
    <location>
        <begin position="1"/>
        <end position="27"/>
    </location>
</feature>
<dbReference type="InterPro" id="IPR008928">
    <property type="entry name" value="6-hairpin_glycosidase_sf"/>
</dbReference>
<feature type="chain" id="PRO_5018320876" evidence="2">
    <location>
        <begin position="28"/>
        <end position="782"/>
    </location>
</feature>
<dbReference type="Proteomes" id="UP000278756">
    <property type="component" value="Plasmid pASEM-1"/>
</dbReference>
<dbReference type="GeneID" id="39467818"/>
<protein>
    <submittedName>
        <fullName evidence="3">Polygalacturonase</fullName>
        <ecNumber evidence="3">3.2.1.15</ecNumber>
    </submittedName>
</protein>
<geneLocation type="plasmid" evidence="4">
    <name>pasem-1 dna</name>
</geneLocation>
<feature type="compositionally biased region" description="Basic and acidic residues" evidence="1">
    <location>
        <begin position="598"/>
        <end position="608"/>
    </location>
</feature>
<keyword evidence="3" id="KW-0378">Hydrolase</keyword>
<evidence type="ECO:0000313" key="4">
    <source>
        <dbReference type="Proteomes" id="UP000278756"/>
    </source>
</evidence>
<dbReference type="OrthoDB" id="127395at2"/>
<dbReference type="EMBL" id="AP018829">
    <property type="protein sequence ID" value="BBF82549.1"/>
    <property type="molecule type" value="Genomic_DNA"/>
</dbReference>
<organism evidence="3 4">
    <name type="scientific">Asticcacaulis excentricus</name>
    <dbReference type="NCBI Taxonomy" id="78587"/>
    <lineage>
        <taxon>Bacteria</taxon>
        <taxon>Pseudomonadati</taxon>
        <taxon>Pseudomonadota</taxon>
        <taxon>Alphaproteobacteria</taxon>
        <taxon>Caulobacterales</taxon>
        <taxon>Caulobacteraceae</taxon>
        <taxon>Asticcacaulis</taxon>
    </lineage>
</organism>
<dbReference type="InterPro" id="IPR006311">
    <property type="entry name" value="TAT_signal"/>
</dbReference>
<evidence type="ECO:0000313" key="3">
    <source>
        <dbReference type="EMBL" id="BBF82549.1"/>
    </source>
</evidence>
<keyword evidence="3" id="KW-0326">Glycosidase</keyword>
<reference evidence="4" key="1">
    <citation type="journal article" date="2017" name="Biotechnol. Biofuels">
        <title>Evaluation of environmental bacterial communities as a factor affecting the growth of duckweed Lemna minor.</title>
        <authorList>
            <person name="Ishizawa H."/>
            <person name="Kuroda M."/>
            <person name="Morikawa M."/>
            <person name="Ike M."/>
        </authorList>
    </citation>
    <scope>NUCLEOTIDE SEQUENCE [LARGE SCALE GENOMIC DNA]</scope>
    <source>
        <strain evidence="4">M6</strain>
    </source>
</reference>
<keyword evidence="3" id="KW-0614">Plasmid</keyword>
<sequence length="782" mass="86409">MPISLSRRHLLLTAAATGASVALPAVSAEMAPIDREALVRRHNPTLSMVDPHAPLMLGNGNIGFTADITGLQTFIEPYSKIAPLLTEAQWAWHSFPNPQGYTVRDTQIEIDVRGQKRRYGYIKDWAEAAKNPAVAWIRENPHRFSLGRLSLDLRAKDGTPARFADIKDTRQTLDLWTGTLTSRFVYDGEVVTVVTRVLPDSDTIMAEVTSALVAQGRLGVAVRFPGVSKTLNPDPSDWTNPSAHTTIEMSRKAGEVRLKRQIDATIYHAAIVAPESAIEASAPHSYRVRATTPTLTVMASFSPDPLAVLPQPVAAKAATETHWIDYWSQGGMVDFSGSTDPRAPELERRVILSQYLMAVNAAGVFPPQEEGLFSNSWNGKSHLEMHPWHSAHFALWGRPHLLEKSLGWYVTFLPRAKARAAEQGLKGAWWPKMIGPDGVDSPSKVSPFIMWQQPHPIYMCELLYRAGDSGRILKAYGELVEQSADLLASFPYLDAQTGMYRLGPPIIPVQENFDPLTTYDPAFEVAYYRWGIETAQAWRERAGKGRRADWDAVLAKWPDLPHKDGLYLPVRSEPDFWDKAAGACRSNAVEPIPKSVKRFSDSDGRPNTHSELAPNEACQNRDHPSFLMPLGWLPGRDVDKPTMRRTLDRMKRDWDLRQTWGWDYAMIALTAARLKAPDEAIDWLFFEAKNNHYGQSGMTPRVHLDAHAAAFVPTATGAGVQGDAGPDGPGYQRAAETYFPSNGSLLLAVALMAGGWDGQGGAAPGFPGNGWRVRVEGIHPSL</sequence>
<evidence type="ECO:0000256" key="1">
    <source>
        <dbReference type="SAM" id="MobiDB-lite"/>
    </source>
</evidence>
<dbReference type="EC" id="3.2.1.15" evidence="3"/>
<feature type="region of interest" description="Disordered" evidence="1">
    <location>
        <begin position="596"/>
        <end position="620"/>
    </location>
</feature>
<evidence type="ECO:0000256" key="2">
    <source>
        <dbReference type="SAM" id="SignalP"/>
    </source>
</evidence>
<proteinExistence type="predicted"/>
<dbReference type="SUPFAM" id="SSF48208">
    <property type="entry name" value="Six-hairpin glycosidases"/>
    <property type="match status" value="1"/>
</dbReference>
<name>A0A3G9GCU0_9CAUL</name>
<dbReference type="GO" id="GO:0005975">
    <property type="term" value="P:carbohydrate metabolic process"/>
    <property type="evidence" value="ECO:0007669"/>
    <property type="project" value="InterPro"/>
</dbReference>
<dbReference type="AlphaFoldDB" id="A0A3G9GCU0"/>
<reference evidence="4" key="2">
    <citation type="journal article" date="2017" name="Plant Physiol. Biochem.">
        <title>Differential oxidative and antioxidative response of duckweed Lemna minor toward plant growth promoting/inhibiting bacteria.</title>
        <authorList>
            <person name="Ishizawa H."/>
            <person name="Kuroda M."/>
            <person name="Morikawa M."/>
            <person name="Ike M."/>
        </authorList>
    </citation>
    <scope>NUCLEOTIDE SEQUENCE [LARGE SCALE GENOMIC DNA]</scope>
    <source>
        <strain evidence="4">M6</strain>
    </source>
</reference>
<dbReference type="RefSeq" id="WP_126424178.1">
    <property type="nucleotide sequence ID" value="NZ_AP018829.1"/>
</dbReference>
<dbReference type="GO" id="GO:0004650">
    <property type="term" value="F:polygalacturonase activity"/>
    <property type="evidence" value="ECO:0007669"/>
    <property type="project" value="UniProtKB-EC"/>
</dbReference>
<dbReference type="PROSITE" id="PS51318">
    <property type="entry name" value="TAT"/>
    <property type="match status" value="1"/>
</dbReference>
<dbReference type="InterPro" id="IPR012341">
    <property type="entry name" value="6hp_glycosidase-like_sf"/>
</dbReference>